<proteinExistence type="predicted"/>
<evidence type="ECO:0000259" key="1">
    <source>
        <dbReference type="Pfam" id="PF17490"/>
    </source>
</evidence>
<name>A0A9L0T5J5_HORSE</name>
<organism evidence="2 3">
    <name type="scientific">Equus caballus</name>
    <name type="common">Horse</name>
    <dbReference type="NCBI Taxonomy" id="9796"/>
    <lineage>
        <taxon>Eukaryota</taxon>
        <taxon>Metazoa</taxon>
        <taxon>Chordata</taxon>
        <taxon>Craniata</taxon>
        <taxon>Vertebrata</taxon>
        <taxon>Euteleostomi</taxon>
        <taxon>Mammalia</taxon>
        <taxon>Eutheria</taxon>
        <taxon>Laurasiatheria</taxon>
        <taxon>Perissodactyla</taxon>
        <taxon>Equidae</taxon>
        <taxon>Equus</taxon>
    </lineage>
</organism>
<accession>A0A9L0T5J5</accession>
<dbReference type="AlphaFoldDB" id="A0A9L0T5J5"/>
<feature type="domain" description="L1 transposable element dsRBD-like" evidence="1">
    <location>
        <begin position="18"/>
        <end position="82"/>
    </location>
</feature>
<keyword evidence="3" id="KW-1185">Reference proteome</keyword>
<reference evidence="2" key="3">
    <citation type="submission" date="2025-09" db="UniProtKB">
        <authorList>
            <consortium name="Ensembl"/>
        </authorList>
    </citation>
    <scope>IDENTIFICATION</scope>
    <source>
        <strain evidence="2">Thoroughbred</strain>
    </source>
</reference>
<sequence>MKITYKGASIMILALFSAEKFQDGREWNDIFKILKSKTFQPRIIYPANLAFTYDGGTKTFSDKQKLRESTATRPPLPEMMKEVLIPEMKGKGLQNFEQGDIYTKSENCNSPSEQVIKHLIIT</sequence>
<protein>
    <recommendedName>
        <fullName evidence="1">L1 transposable element dsRBD-like domain-containing protein</fullName>
    </recommendedName>
</protein>
<dbReference type="Ensembl" id="ENSECAT00000140974.1">
    <property type="protein sequence ID" value="ENSECAP00000081552.1"/>
    <property type="gene ID" value="ENSECAG00000057673.1"/>
</dbReference>
<dbReference type="InterPro" id="IPR004244">
    <property type="entry name" value="Transposase_22"/>
</dbReference>
<reference evidence="2" key="2">
    <citation type="submission" date="2025-08" db="UniProtKB">
        <authorList>
            <consortium name="Ensembl"/>
        </authorList>
    </citation>
    <scope>IDENTIFICATION</scope>
    <source>
        <strain evidence="2">Thoroughbred</strain>
    </source>
</reference>
<dbReference type="Proteomes" id="UP000002281">
    <property type="component" value="Unplaced"/>
</dbReference>
<dbReference type="Gene3D" id="3.30.250.20">
    <property type="entry name" value="L1 transposable element, C-terminal domain"/>
    <property type="match status" value="1"/>
</dbReference>
<dbReference type="Pfam" id="PF17490">
    <property type="entry name" value="Tnp_22_dsRBD"/>
    <property type="match status" value="1"/>
</dbReference>
<reference evidence="2" key="1">
    <citation type="journal article" date="2009" name="Science">
        <title>Genome sequence, comparative analysis, and population genetics of the domestic horse.</title>
        <authorList>
            <consortium name="Broad Institute Genome Sequencing Platform"/>
            <consortium name="Broad Institute Whole Genome Assembly Team"/>
            <person name="Wade C.M."/>
            <person name="Giulotto E."/>
            <person name="Sigurdsson S."/>
            <person name="Zoli M."/>
            <person name="Gnerre S."/>
            <person name="Imsland F."/>
            <person name="Lear T.L."/>
            <person name="Adelson D.L."/>
            <person name="Bailey E."/>
            <person name="Bellone R.R."/>
            <person name="Bloecker H."/>
            <person name="Distl O."/>
            <person name="Edgar R.C."/>
            <person name="Garber M."/>
            <person name="Leeb T."/>
            <person name="Mauceli E."/>
            <person name="MacLeod J.N."/>
            <person name="Penedo M.C.T."/>
            <person name="Raison J.M."/>
            <person name="Sharpe T."/>
            <person name="Vogel J."/>
            <person name="Andersson L."/>
            <person name="Antczak D.F."/>
            <person name="Biagi T."/>
            <person name="Binns M.M."/>
            <person name="Chowdhary B.P."/>
            <person name="Coleman S.J."/>
            <person name="Della Valle G."/>
            <person name="Fryc S."/>
            <person name="Guerin G."/>
            <person name="Hasegawa T."/>
            <person name="Hill E.W."/>
            <person name="Jurka J."/>
            <person name="Kiialainen A."/>
            <person name="Lindgren G."/>
            <person name="Liu J."/>
            <person name="Magnani E."/>
            <person name="Mickelson J.R."/>
            <person name="Murray J."/>
            <person name="Nergadze S.G."/>
            <person name="Onofrio R."/>
            <person name="Pedroni S."/>
            <person name="Piras M.F."/>
            <person name="Raudsepp T."/>
            <person name="Rocchi M."/>
            <person name="Roeed K.H."/>
            <person name="Ryder O.A."/>
            <person name="Searle S."/>
            <person name="Skow L."/>
            <person name="Swinburne J.E."/>
            <person name="Syvaenen A.C."/>
            <person name="Tozaki T."/>
            <person name="Valberg S.J."/>
            <person name="Vaudin M."/>
            <person name="White J.R."/>
            <person name="Zody M.C."/>
            <person name="Lander E.S."/>
            <person name="Lindblad-Toh K."/>
        </authorList>
    </citation>
    <scope>NUCLEOTIDE SEQUENCE [LARGE SCALE GENOMIC DNA]</scope>
    <source>
        <strain evidence="2">Thoroughbred</strain>
    </source>
</reference>
<evidence type="ECO:0000313" key="3">
    <source>
        <dbReference type="Proteomes" id="UP000002281"/>
    </source>
</evidence>
<dbReference type="PANTHER" id="PTHR11505">
    <property type="entry name" value="L1 TRANSPOSABLE ELEMENT-RELATED"/>
    <property type="match status" value="1"/>
</dbReference>
<dbReference type="GeneTree" id="ENSGT01150000286982"/>
<dbReference type="InterPro" id="IPR042566">
    <property type="entry name" value="L1_C"/>
</dbReference>
<evidence type="ECO:0000313" key="2">
    <source>
        <dbReference type="Ensembl" id="ENSECAP00000081552.1"/>
    </source>
</evidence>
<dbReference type="InterPro" id="IPR035300">
    <property type="entry name" value="L1_dsRBD"/>
</dbReference>